<keyword evidence="2" id="KW-0732">Signal</keyword>
<feature type="signal peptide" evidence="2">
    <location>
        <begin position="1"/>
        <end position="19"/>
    </location>
</feature>
<dbReference type="InterPro" id="IPR011001">
    <property type="entry name" value="Saposin-like"/>
</dbReference>
<feature type="chain" id="PRO_5037203063" evidence="2">
    <location>
        <begin position="20"/>
        <end position="107"/>
    </location>
</feature>
<keyword evidence="1" id="KW-1015">Disulfide bond</keyword>
<dbReference type="AlphaFoldDB" id="A0A914WMJ2"/>
<keyword evidence="4" id="KW-1185">Reference proteome</keyword>
<dbReference type="Proteomes" id="UP000887566">
    <property type="component" value="Unplaced"/>
</dbReference>
<feature type="domain" description="Saposin B-type" evidence="3">
    <location>
        <begin position="22"/>
        <end position="107"/>
    </location>
</feature>
<name>A0A914WMJ2_9BILA</name>
<reference evidence="5" key="1">
    <citation type="submission" date="2022-11" db="UniProtKB">
        <authorList>
            <consortium name="WormBaseParasite"/>
        </authorList>
    </citation>
    <scope>IDENTIFICATION</scope>
</reference>
<accession>A0A914WMJ2</accession>
<dbReference type="WBParaSite" id="PSAMB.scaffold429size51612.g5607.t1">
    <property type="protein sequence ID" value="PSAMB.scaffold429size51612.g5607.t1"/>
    <property type="gene ID" value="PSAMB.scaffold429size51612.g5607"/>
</dbReference>
<dbReference type="Gene3D" id="1.10.225.10">
    <property type="entry name" value="Saposin-like"/>
    <property type="match status" value="1"/>
</dbReference>
<evidence type="ECO:0000256" key="2">
    <source>
        <dbReference type="SAM" id="SignalP"/>
    </source>
</evidence>
<evidence type="ECO:0000313" key="4">
    <source>
        <dbReference type="Proteomes" id="UP000887566"/>
    </source>
</evidence>
<dbReference type="InterPro" id="IPR008139">
    <property type="entry name" value="SaposinB_dom"/>
</dbReference>
<evidence type="ECO:0000256" key="1">
    <source>
        <dbReference type="ARBA" id="ARBA00023157"/>
    </source>
</evidence>
<organism evidence="4 5">
    <name type="scientific">Plectus sambesii</name>
    <dbReference type="NCBI Taxonomy" id="2011161"/>
    <lineage>
        <taxon>Eukaryota</taxon>
        <taxon>Metazoa</taxon>
        <taxon>Ecdysozoa</taxon>
        <taxon>Nematoda</taxon>
        <taxon>Chromadorea</taxon>
        <taxon>Plectida</taxon>
        <taxon>Plectina</taxon>
        <taxon>Plectoidea</taxon>
        <taxon>Plectidae</taxon>
        <taxon>Plectus</taxon>
    </lineage>
</organism>
<evidence type="ECO:0000259" key="3">
    <source>
        <dbReference type="PROSITE" id="PS50015"/>
    </source>
</evidence>
<sequence>MHFISTVCLLSVAVIAAFAQTQSSTCHMCELIVNDVFALHPNGLNGVSDTVLMADLNNECEKYWSQQAAQDKGCHDWLAQNGPSFIAAMRVNSNAYAACHAAPASVC</sequence>
<dbReference type="PROSITE" id="PS50015">
    <property type="entry name" value="SAP_B"/>
    <property type="match status" value="1"/>
</dbReference>
<protein>
    <submittedName>
        <fullName evidence="5">Saposin B-type domain-containing protein</fullName>
    </submittedName>
</protein>
<evidence type="ECO:0000313" key="5">
    <source>
        <dbReference type="WBParaSite" id="PSAMB.scaffold429size51612.g5607.t1"/>
    </source>
</evidence>
<proteinExistence type="predicted"/>
<dbReference type="SUPFAM" id="SSF47862">
    <property type="entry name" value="Saposin"/>
    <property type="match status" value="1"/>
</dbReference>